<evidence type="ECO:0000313" key="5">
    <source>
        <dbReference type="Proteomes" id="UP000601435"/>
    </source>
</evidence>
<name>A0A813BX44_9DINO</name>
<feature type="region of interest" description="Disordered" evidence="1">
    <location>
        <begin position="926"/>
        <end position="1027"/>
    </location>
</feature>
<comment type="caution">
    <text evidence="4">The sequence shown here is derived from an EMBL/GenBank/DDBJ whole genome shotgun (WGS) entry which is preliminary data.</text>
</comment>
<reference evidence="4" key="1">
    <citation type="submission" date="2021-02" db="EMBL/GenBank/DDBJ databases">
        <authorList>
            <person name="Dougan E. K."/>
            <person name="Rhodes N."/>
            <person name="Thang M."/>
            <person name="Chan C."/>
        </authorList>
    </citation>
    <scope>NUCLEOTIDE SEQUENCE</scope>
</reference>
<evidence type="ECO:0000256" key="1">
    <source>
        <dbReference type="SAM" id="MobiDB-lite"/>
    </source>
</evidence>
<feature type="compositionally biased region" description="Low complexity" evidence="1">
    <location>
        <begin position="1017"/>
        <end position="1027"/>
    </location>
</feature>
<evidence type="ECO:0000259" key="3">
    <source>
        <dbReference type="Pfam" id="PF00078"/>
    </source>
</evidence>
<feature type="region of interest" description="Disordered" evidence="1">
    <location>
        <begin position="3029"/>
        <end position="3053"/>
    </location>
</feature>
<feature type="domain" description="Reverse transcriptase" evidence="3">
    <location>
        <begin position="1996"/>
        <end position="2236"/>
    </location>
</feature>
<accession>A0A813BX44</accession>
<gene>
    <name evidence="4" type="ORF">SNEC2469_LOCUS32357</name>
</gene>
<protein>
    <recommendedName>
        <fullName evidence="3">Reverse transcriptase domain-containing protein</fullName>
    </recommendedName>
</protein>
<dbReference type="Proteomes" id="UP000601435">
    <property type="component" value="Unassembled WGS sequence"/>
</dbReference>
<dbReference type="CDD" id="cd22744">
    <property type="entry name" value="OTU"/>
    <property type="match status" value="1"/>
</dbReference>
<feature type="compositionally biased region" description="Polar residues" evidence="1">
    <location>
        <begin position="926"/>
        <end position="938"/>
    </location>
</feature>
<keyword evidence="2" id="KW-1133">Transmembrane helix</keyword>
<dbReference type="InterPro" id="IPR043502">
    <property type="entry name" value="DNA/RNA_pol_sf"/>
</dbReference>
<evidence type="ECO:0000313" key="4">
    <source>
        <dbReference type="EMBL" id="CAE7930414.1"/>
    </source>
</evidence>
<dbReference type="PANTHER" id="PTHR19446">
    <property type="entry name" value="REVERSE TRANSCRIPTASES"/>
    <property type="match status" value="1"/>
</dbReference>
<dbReference type="InterPro" id="IPR000477">
    <property type="entry name" value="RT_dom"/>
</dbReference>
<feature type="compositionally biased region" description="Acidic residues" evidence="1">
    <location>
        <begin position="3042"/>
        <end position="3053"/>
    </location>
</feature>
<dbReference type="Pfam" id="PF00078">
    <property type="entry name" value="RVT_1"/>
    <property type="match status" value="1"/>
</dbReference>
<keyword evidence="5" id="KW-1185">Reference proteome</keyword>
<sequence>RLFDTIRRKKNSIKRAEVRQRLTLRKAYEPEGLMAFLEDVGLIDKSAGRKKAMHYISFYNRVERGVHSWRREDDDGLESKDLVLDPADVEDFVRELVHGHIWWGAMEEVLKNIGFPMASELNKGETNLLSREQVMYQFEIAAAKDGMLAKDKFLDFLRKVSCADVADGAAGRIWKAQMVMMLQHLNICGFVGKSLDKGEKDADVADDGLREMSRQHWPSWLEKAWEGVAPKLSEGSDARPFLPRTLIYSFVKSVAFSREEKSRSMSEEWKAMKVVDEEYDTWKLQKDEGDSKRYYVWVNRGKSLQRLRGIWHEVFLDILAKMGSPVQDVKQGLLLFQDALREQGRATDEFDGLLSVDFMVNHWMQKKLVENTDEVSLQIFKDALEKAEFTLPTSSVEALWYAADKTKCTHPSLRQVRDLEDRLVMYMSSGMFFESVRTLITNELQVPTLHGLDAKEIKAAFKQVDEKTGCCGIIDPHEEAAQCYAMLQRAWLAEATEASTSAAEYNMLDVACFFIQAFDALGNAAAVLLLSSSHRMSKAEVRLRSRCCKTGTRENVPQNSPLHLEIDSTWSRKVEELSMRGMTLRSLLQFYQEKLPSMPDWTYVPNEHKTRDVVRRAIIPLTSQEECAFAVSAFNRDGPRRAQVMVTHNWGNSFGDLLAAVLSDALQECSFTLPAQLLQEDCTFLQDLLAKMGCLDVTYWVCAFAVNQHISICHSNPYDRDPFTNELHPVCHCGSTNIVDPDGRSAASEINKFDDMMCLLAKTGGCRQVVAVDKSLDLFSCWGAHYLLAVTVDTAELNVTNSGTEDFRTGFALNVWTVRAREATMLELNGDHVDFGKCESCNCVSHTLSLDRAAWLDAIVCKLRRLIGFAGQRVGEASNPGPKAENGQIAMLISLVQLLIQMVAKLSGNDDVRSLVTQAEAAVNTLQQPATASEQPRQPQRRVTVENEWQTVSKRRRGKGKGNGTDKPSSPELATGGGPNQHVNSGQPLANAAGAQSGKADSKGGGGRGQNADSSKGKAAGKAANGGKAALLPQQLKHDEWGLRPDDWHAKLVPADALPDYAGAGESLLVHVKNREEAEVLQVLASGRGFQSSALIVWRDDEGKLQLPFWQKGKAALHRVSMLKFEVKGVALATLKGARTEQKIKTVPTVVIRMALVQGLASAADWAFANKNLRGFAIGRASMVKDLWGGAVEHKRGPTLVALVRVDTAQVKTLLQKSGVGGLFWEPLSRTVGDKTLVVRWIEANDGEEDSDYLQRCLLQKPEWGLVVGRRQLGVRVDQQHETVVRAWRLSHVPAEWTQDEVATILSDAGLEQVTLTGRMSRKGGITWFVRAASKHDVVAIPVQQGSGDTCTLYLLPATPSRQGPANRTPLPRQSTKIEVAQFKVVQKPVDASGDAKAADDQGAAKRLAVSYREVPDGTKLVAIPRDGDCLPASISQAIAWHKGSDKPMPASRMRAEVIAYMNRKKEFYRGFWDQREDAALDERLRQGARELADFLEPESAIQERSGTEVPRGNHDVEAVPWPQADRSMGIRYICGRCHRMHARACLFRDGTCTGAKAFAKYRDSWLRELKPWLEDPGYRGKAARAAKQKLGIEDQAAGPEIPAGLATGGACGAQLVLELACEWKLDVLFQVLDGYREGEAEAAELLSHLFEHVATLGEDALLMGDYNLTEGDYPIADALACGALRSLVLLTMTLSFMMLLFLLEHKVEAKQWEDSWHQHDDAFNALLERGELDEAWTLLSLIAENTLRCDGSGRRRAQPARPQRALRASTKAPTIQTVFERRCRRLMRRISEAMLRHHDLHQQRRLEHKVWRQAASSGFQATSLPELLLEVTVAADSAAEEGNRQRIESWRERMRIDVNQATRWVTRAVPPALFVDGDWTAPLTPQEKLEEAHGFWSRWWERDGDYDGEATAAFLHSHFPPATPCEDSVLELSVEELMAVVRKQRRRATGMDGWAARQLACLPAPFWHCILRLWAAMRRHGRVPTVWKDVRVSLIPKADGSHRPLAISCVLWRTLASATCRRLRDWAGATFPDEIQGGVAGRSINSVHNHLLADLAQATGGRRPLMGIKTDIRKFFDSLRPAQTVDAAVHLGLPSTLASVIRDFYRGQQRYLVIDKVVHRTPIAVYTGLQQGCPFSVALANCVMVFWLHTIQRVSPTVSIKLFIDDRTCWDNSEQAASALQRAAKAGSEVDAHFNVRVHPGKVAAFATTAAARRALSEFSNDLGTVTDSFRLLGVYYTMKRGRVAPDNGELSNLVQVRCERVAKACRHLKMRAMILRSVVVSALTWAACWQQHRAHTRQRWQSHIEKALWAGKVPSRRSRLLSRTVIGGPMLDLEFAAAVVLLRVEWKRRALQLQNVPVQPAPRGWNKLCEKWGWSEGPDLQLSTLLGLYSPRWHTIGSLLLAAEHAWQQDLWNQETRTAFEGPLGRRALVLCEHKNVAGLSNRMAFRAATAAAIDGAFLQYMGVPSTCDCGVQAPSAEHLIFHCSGAPPELMQGRSLAERKLLLLAIPFDRVPGNMDVAFDDELLQVLRGASQRDETILCATDGGCLINPGMERWQRGAWAVVVKVGAVETVIISGLLPGPEQTPAAAERMALAVLGVHVEGTGVHGHVFSDNDAAIRRLRRSWGGDFSGPLAVFWQRVAHGLRGLDASWVPSHGKCPAWQAPAGCDSREVRRLNSIADAACSRQLKGIERQWWHDVAAYQAASAWTKTALLRLMDVSKPFTDRAVEHYGRFRAQAALCKRSIGISQLLLFRRLHADDALVAKRLQMEQSLKLSSKAVLQERARTLENLDVRNMRASSDKDKEHILGKIKDINDFNAKLQVLIFDPKAGLVATWHAMDSPQQIGEVCELLLLLSQEGMDLQTVQASFQQLHMNLDPDAIQDAFMIAGRPEFLSLIDKLVDQVIPESIFEYMGLLRHQILSNVVMKVTTILTMFLFVFVSLNAFHVNVGQKATTAGSSMIRAALAGLALLGLRNDNSPEYMEKQYNIAREQLYRITGVSRSQLEARRRGAAGGGLGLGIGMSFAKGRARRGGGGGSMFGKDEEEEDADGGDM</sequence>
<feature type="transmembrane region" description="Helical" evidence="2">
    <location>
        <begin position="2924"/>
        <end position="2947"/>
    </location>
</feature>
<dbReference type="EMBL" id="CAJNJA010081608">
    <property type="protein sequence ID" value="CAE7930414.1"/>
    <property type="molecule type" value="Genomic_DNA"/>
</dbReference>
<dbReference type="OrthoDB" id="421864at2759"/>
<keyword evidence="2" id="KW-0812">Transmembrane</keyword>
<dbReference type="SUPFAM" id="SSF56672">
    <property type="entry name" value="DNA/RNA polymerases"/>
    <property type="match status" value="1"/>
</dbReference>
<proteinExistence type="predicted"/>
<feature type="non-terminal residue" evidence="4">
    <location>
        <position position="1"/>
    </location>
</feature>
<organism evidence="4 5">
    <name type="scientific">Symbiodinium necroappetens</name>
    <dbReference type="NCBI Taxonomy" id="1628268"/>
    <lineage>
        <taxon>Eukaryota</taxon>
        <taxon>Sar</taxon>
        <taxon>Alveolata</taxon>
        <taxon>Dinophyceae</taxon>
        <taxon>Suessiales</taxon>
        <taxon>Symbiodiniaceae</taxon>
        <taxon>Symbiodinium</taxon>
    </lineage>
</organism>
<evidence type="ECO:0000256" key="2">
    <source>
        <dbReference type="SAM" id="Phobius"/>
    </source>
</evidence>
<keyword evidence="2" id="KW-0472">Membrane</keyword>